<feature type="transmembrane region" description="Helical" evidence="9">
    <location>
        <begin position="437"/>
        <end position="462"/>
    </location>
</feature>
<dbReference type="GO" id="GO:0005313">
    <property type="term" value="F:L-glutamate transmembrane transporter activity"/>
    <property type="evidence" value="ECO:0007669"/>
    <property type="project" value="TreeGrafter"/>
</dbReference>
<evidence type="ECO:0000256" key="4">
    <source>
        <dbReference type="ARBA" id="ARBA00022554"/>
    </source>
</evidence>
<dbReference type="Pfam" id="PF01490">
    <property type="entry name" value="Aa_trans"/>
    <property type="match status" value="1"/>
</dbReference>
<feature type="transmembrane region" description="Helical" evidence="9">
    <location>
        <begin position="128"/>
        <end position="154"/>
    </location>
</feature>
<feature type="transmembrane region" description="Helical" evidence="9">
    <location>
        <begin position="206"/>
        <end position="227"/>
    </location>
</feature>
<dbReference type="OrthoDB" id="438545at2759"/>
<comment type="subcellular location">
    <subcellularLocation>
        <location evidence="1">Vacuole membrane</location>
        <topology evidence="1">Multi-pass membrane protein</topology>
    </subcellularLocation>
</comment>
<feature type="transmembrane region" description="Helical" evidence="9">
    <location>
        <begin position="289"/>
        <end position="309"/>
    </location>
</feature>
<protein>
    <recommendedName>
        <fullName evidence="10">Amino acid transporter transmembrane domain-containing protein</fullName>
    </recommendedName>
</protein>
<feature type="transmembrane region" description="Helical" evidence="9">
    <location>
        <begin position="371"/>
        <end position="389"/>
    </location>
</feature>
<feature type="transmembrane region" description="Helical" evidence="9">
    <location>
        <begin position="395"/>
        <end position="417"/>
    </location>
</feature>
<feature type="transmembrane region" description="Helical" evidence="9">
    <location>
        <begin position="86"/>
        <end position="107"/>
    </location>
</feature>
<reference evidence="11 12" key="1">
    <citation type="journal article" date="2019" name="Sci. Rep.">
        <title>Comparative genomics of chytrid fungi reveal insights into the obligate biotrophic and pathogenic lifestyle of Synchytrium endobioticum.</title>
        <authorList>
            <person name="van de Vossenberg B.T.L.H."/>
            <person name="Warris S."/>
            <person name="Nguyen H.D.T."/>
            <person name="van Gent-Pelzer M.P.E."/>
            <person name="Joly D.L."/>
            <person name="van de Geest H.C."/>
            <person name="Bonants P.J.M."/>
            <person name="Smith D.S."/>
            <person name="Levesque C.A."/>
            <person name="van der Lee T.A.J."/>
        </authorList>
    </citation>
    <scope>NUCLEOTIDE SEQUENCE [LARGE SCALE GENOMIC DNA]</scope>
    <source>
        <strain evidence="11 12">CBS 675.73</strain>
    </source>
</reference>
<dbReference type="InterPro" id="IPR013057">
    <property type="entry name" value="AA_transpt_TM"/>
</dbReference>
<feature type="transmembrane region" description="Helical" evidence="9">
    <location>
        <begin position="321"/>
        <end position="340"/>
    </location>
</feature>
<dbReference type="AlphaFoldDB" id="A0A507ELX2"/>
<dbReference type="GO" id="GO:0061459">
    <property type="term" value="F:L-arginine transmembrane transporter activity"/>
    <property type="evidence" value="ECO:0007669"/>
    <property type="project" value="TreeGrafter"/>
</dbReference>
<organism evidence="11 12">
    <name type="scientific">Chytriomyces confervae</name>
    <dbReference type="NCBI Taxonomy" id="246404"/>
    <lineage>
        <taxon>Eukaryota</taxon>
        <taxon>Fungi</taxon>
        <taxon>Fungi incertae sedis</taxon>
        <taxon>Chytridiomycota</taxon>
        <taxon>Chytridiomycota incertae sedis</taxon>
        <taxon>Chytridiomycetes</taxon>
        <taxon>Chytridiales</taxon>
        <taxon>Chytriomycetaceae</taxon>
        <taxon>Chytriomyces</taxon>
    </lineage>
</organism>
<evidence type="ECO:0000256" key="8">
    <source>
        <dbReference type="ARBA" id="ARBA00023136"/>
    </source>
</evidence>
<keyword evidence="5 9" id="KW-0812">Transmembrane</keyword>
<evidence type="ECO:0000256" key="3">
    <source>
        <dbReference type="ARBA" id="ARBA00022448"/>
    </source>
</evidence>
<sequence>MESPTNSPTLSVSPLAAASTEVRARGGLLGWGSNRYAQVPVDEDDSSHEQAHEATGTVLSSTTNITNTILGSGMLAMPKALSSTGLSLGILLIFICGAASSFGLYLLTLCANKIGRNSSFFLVSKATYPVAAIWFDLAIAIKCFGVSISYLVIIGDLVPSILHSIYPGNDSSSLLFSKVFWISIAMALLIPVAFAKQLNSLRHTSALALCAVVYLLAIVLGNFAFAANGEHGMPTRPDWSDIVWFKIDSEFFRTLPIFVFAFTCHQNIFSVHNELIDNSVSNVGKVIQLSIGTALAVYQLIGVTGYLTFGNSVGGNIISMYPPSSIITGGQISLAVLFLLSYPLQCHPARASLEKVLTGGNPAIQMTDFRFGAITSGLLLGSYLIAISVDDLSTVLSLVGATGSTAICYIFPGLLYYKLRIVTDPADESKKWDLMKLCAVGLAGFGCIFMVLSVGLQVSAILSGGKGGGGGH</sequence>
<dbReference type="PANTHER" id="PTHR22950:SF678">
    <property type="entry name" value="VACUOLAR AMINO ACID TRANSPORTER 5-RELATED"/>
    <property type="match status" value="1"/>
</dbReference>
<evidence type="ECO:0000313" key="11">
    <source>
        <dbReference type="EMBL" id="TPX64884.1"/>
    </source>
</evidence>
<keyword evidence="7 9" id="KW-1133">Transmembrane helix</keyword>
<dbReference type="STRING" id="246404.A0A507ELX2"/>
<dbReference type="PANTHER" id="PTHR22950">
    <property type="entry name" value="AMINO ACID TRANSPORTER"/>
    <property type="match status" value="1"/>
</dbReference>
<evidence type="ECO:0000256" key="2">
    <source>
        <dbReference type="ARBA" id="ARBA00008066"/>
    </source>
</evidence>
<keyword evidence="3" id="KW-0813">Transport</keyword>
<comment type="caution">
    <text evidence="11">The sequence shown here is derived from an EMBL/GenBank/DDBJ whole genome shotgun (WGS) entry which is preliminary data.</text>
</comment>
<accession>A0A507ELX2</accession>
<proteinExistence type="inferred from homology"/>
<evidence type="ECO:0000259" key="10">
    <source>
        <dbReference type="Pfam" id="PF01490"/>
    </source>
</evidence>
<evidence type="ECO:0000256" key="9">
    <source>
        <dbReference type="SAM" id="Phobius"/>
    </source>
</evidence>
<dbReference type="Proteomes" id="UP000320333">
    <property type="component" value="Unassembled WGS sequence"/>
</dbReference>
<dbReference type="GO" id="GO:0005302">
    <property type="term" value="F:L-tyrosine transmembrane transporter activity"/>
    <property type="evidence" value="ECO:0007669"/>
    <property type="project" value="TreeGrafter"/>
</dbReference>
<dbReference type="EMBL" id="QEAP01000520">
    <property type="protein sequence ID" value="TPX64884.1"/>
    <property type="molecule type" value="Genomic_DNA"/>
</dbReference>
<dbReference type="GO" id="GO:0015194">
    <property type="term" value="F:L-serine transmembrane transporter activity"/>
    <property type="evidence" value="ECO:0007669"/>
    <property type="project" value="TreeGrafter"/>
</dbReference>
<dbReference type="GO" id="GO:0005290">
    <property type="term" value="F:L-histidine transmembrane transporter activity"/>
    <property type="evidence" value="ECO:0007669"/>
    <property type="project" value="TreeGrafter"/>
</dbReference>
<feature type="transmembrane region" description="Helical" evidence="9">
    <location>
        <begin position="174"/>
        <end position="194"/>
    </location>
</feature>
<keyword evidence="8 9" id="KW-0472">Membrane</keyword>
<evidence type="ECO:0000256" key="5">
    <source>
        <dbReference type="ARBA" id="ARBA00022692"/>
    </source>
</evidence>
<comment type="similarity">
    <text evidence="2">Belongs to the amino acid/polyamine transporter 2 family.</text>
</comment>
<dbReference type="GO" id="GO:0015189">
    <property type="term" value="F:L-lysine transmembrane transporter activity"/>
    <property type="evidence" value="ECO:0007669"/>
    <property type="project" value="TreeGrafter"/>
</dbReference>
<feature type="domain" description="Amino acid transporter transmembrane" evidence="10">
    <location>
        <begin position="55"/>
        <end position="454"/>
    </location>
</feature>
<dbReference type="GO" id="GO:0000329">
    <property type="term" value="C:fungal-type vacuole membrane"/>
    <property type="evidence" value="ECO:0007669"/>
    <property type="project" value="TreeGrafter"/>
</dbReference>
<gene>
    <name evidence="11" type="ORF">CcCBS67573_g08279</name>
</gene>
<name>A0A507ELX2_9FUNG</name>
<evidence type="ECO:0000256" key="6">
    <source>
        <dbReference type="ARBA" id="ARBA00022970"/>
    </source>
</evidence>
<keyword evidence="12" id="KW-1185">Reference proteome</keyword>
<keyword evidence="4" id="KW-0926">Vacuole</keyword>
<feature type="transmembrane region" description="Helical" evidence="9">
    <location>
        <begin position="251"/>
        <end position="269"/>
    </location>
</feature>
<evidence type="ECO:0000256" key="1">
    <source>
        <dbReference type="ARBA" id="ARBA00004128"/>
    </source>
</evidence>
<keyword evidence="6" id="KW-0029">Amino-acid transport</keyword>
<evidence type="ECO:0000313" key="12">
    <source>
        <dbReference type="Proteomes" id="UP000320333"/>
    </source>
</evidence>
<evidence type="ECO:0000256" key="7">
    <source>
        <dbReference type="ARBA" id="ARBA00022989"/>
    </source>
</evidence>